<keyword evidence="1" id="KW-0175">Coiled coil</keyword>
<keyword evidence="4" id="KW-1185">Reference proteome</keyword>
<dbReference type="RefSeq" id="WP_089260853.1">
    <property type="nucleotide sequence ID" value="NZ_FZNV01000003.1"/>
</dbReference>
<evidence type="ECO:0000313" key="3">
    <source>
        <dbReference type="EMBL" id="SNR55903.1"/>
    </source>
</evidence>
<protein>
    <recommendedName>
        <fullName evidence="2">DUF4296 domain-containing protein</fullName>
    </recommendedName>
</protein>
<sequence>MKKYLGIVLLMLVFVSCAESLIEKPDNLIPKEKMVLILKDMAIVNAAKGTNLGKLKDNGIEPTEFIFEKYEIDSAQFVDSDRYYASLPLVYESLYKQVETSLEQQREQVETAKKVKDSLNLLKNAPKKKEAVDK</sequence>
<dbReference type="InterPro" id="IPR025381">
    <property type="entry name" value="DUF4296"/>
</dbReference>
<organism evidence="3 4">
    <name type="scientific">Maribacter sedimenticola</name>
    <dbReference type="NCBI Taxonomy" id="228956"/>
    <lineage>
        <taxon>Bacteria</taxon>
        <taxon>Pseudomonadati</taxon>
        <taxon>Bacteroidota</taxon>
        <taxon>Flavobacteriia</taxon>
        <taxon>Flavobacteriales</taxon>
        <taxon>Flavobacteriaceae</taxon>
        <taxon>Maribacter</taxon>
    </lineage>
</organism>
<feature type="coiled-coil region" evidence="1">
    <location>
        <begin position="95"/>
        <end position="122"/>
    </location>
</feature>
<evidence type="ECO:0000259" key="2">
    <source>
        <dbReference type="Pfam" id="PF14129"/>
    </source>
</evidence>
<reference evidence="3 4" key="1">
    <citation type="submission" date="2017-06" db="EMBL/GenBank/DDBJ databases">
        <authorList>
            <person name="Varghese N."/>
            <person name="Submissions S."/>
        </authorList>
    </citation>
    <scope>NUCLEOTIDE SEQUENCE [LARGE SCALE GENOMIC DNA]</scope>
    <source>
        <strain evidence="3 4">DSM 19840</strain>
    </source>
</reference>
<dbReference type="Proteomes" id="UP000198337">
    <property type="component" value="Unassembled WGS sequence"/>
</dbReference>
<comment type="caution">
    <text evidence="3">The sequence shown here is derived from an EMBL/GenBank/DDBJ whole genome shotgun (WGS) entry which is preliminary data.</text>
</comment>
<evidence type="ECO:0000256" key="1">
    <source>
        <dbReference type="SAM" id="Coils"/>
    </source>
</evidence>
<evidence type="ECO:0000313" key="4">
    <source>
        <dbReference type="Proteomes" id="UP000198337"/>
    </source>
</evidence>
<dbReference type="EMBL" id="FZNV01000003">
    <property type="protein sequence ID" value="SNR55903.1"/>
    <property type="molecule type" value="Genomic_DNA"/>
</dbReference>
<proteinExistence type="predicted"/>
<accession>A0ABY1SIW9</accession>
<feature type="domain" description="DUF4296" evidence="2">
    <location>
        <begin position="25"/>
        <end position="107"/>
    </location>
</feature>
<dbReference type="Pfam" id="PF14129">
    <property type="entry name" value="DUF4296"/>
    <property type="match status" value="1"/>
</dbReference>
<gene>
    <name evidence="3" type="ORF">SAMN04488009_2410</name>
</gene>
<dbReference type="PROSITE" id="PS51257">
    <property type="entry name" value="PROKAR_LIPOPROTEIN"/>
    <property type="match status" value="1"/>
</dbReference>
<name>A0ABY1SIW9_9FLAO</name>